<sequence length="108" mass="12344">MSTGMNPACEFAPEARIAKLDVIGLGNQFGEPLPRKSRFNAHRINAFGRCGLNELCLHVERHCFVKERFARCHTPRNRFEQRDDARVARTVGQYAHVRECIRVGLHGK</sequence>
<dbReference type="EMBL" id="FCOL02000175">
    <property type="protein sequence ID" value="SAL85510.1"/>
    <property type="molecule type" value="Genomic_DNA"/>
</dbReference>
<evidence type="ECO:0000313" key="2">
    <source>
        <dbReference type="Proteomes" id="UP000054925"/>
    </source>
</evidence>
<dbReference type="Proteomes" id="UP000054925">
    <property type="component" value="Unassembled WGS sequence"/>
</dbReference>
<gene>
    <name evidence="1" type="ORF">AWB67_06963</name>
</gene>
<evidence type="ECO:0000313" key="1">
    <source>
        <dbReference type="EMBL" id="SAL85510.1"/>
    </source>
</evidence>
<keyword evidence="2" id="KW-1185">Reference proteome</keyword>
<comment type="caution">
    <text evidence="1">The sequence shown here is derived from an EMBL/GenBank/DDBJ whole genome shotgun (WGS) entry which is preliminary data.</text>
</comment>
<name>A0A158KY20_9BURK</name>
<dbReference type="AlphaFoldDB" id="A0A158KY20"/>
<reference evidence="1" key="1">
    <citation type="submission" date="2016-01" db="EMBL/GenBank/DDBJ databases">
        <authorList>
            <person name="Peeters C."/>
        </authorList>
    </citation>
    <scope>NUCLEOTIDE SEQUENCE [LARGE SCALE GENOMIC DNA]</scope>
    <source>
        <strain evidence="1">LMG 22937</strain>
    </source>
</reference>
<protein>
    <submittedName>
        <fullName evidence="1">Uncharacterized protein</fullName>
    </submittedName>
</protein>
<organism evidence="1 2">
    <name type="scientific">Caballeronia terrestris</name>
    <dbReference type="NCBI Taxonomy" id="1226301"/>
    <lineage>
        <taxon>Bacteria</taxon>
        <taxon>Pseudomonadati</taxon>
        <taxon>Pseudomonadota</taxon>
        <taxon>Betaproteobacteria</taxon>
        <taxon>Burkholderiales</taxon>
        <taxon>Burkholderiaceae</taxon>
        <taxon>Caballeronia</taxon>
    </lineage>
</organism>
<proteinExistence type="predicted"/>
<accession>A0A158KY20</accession>